<evidence type="ECO:0000313" key="1">
    <source>
        <dbReference type="Proteomes" id="UP000492821"/>
    </source>
</evidence>
<reference evidence="1" key="1">
    <citation type="journal article" date="2013" name="Genetics">
        <title>The draft genome and transcriptome of Panagrellus redivivus are shaped by the harsh demands of a free-living lifestyle.</title>
        <authorList>
            <person name="Srinivasan J."/>
            <person name="Dillman A.R."/>
            <person name="Macchietto M.G."/>
            <person name="Heikkinen L."/>
            <person name="Lakso M."/>
            <person name="Fracchia K.M."/>
            <person name="Antoshechkin I."/>
            <person name="Mortazavi A."/>
            <person name="Wong G."/>
            <person name="Sternberg P.W."/>
        </authorList>
    </citation>
    <scope>NUCLEOTIDE SEQUENCE [LARGE SCALE GENOMIC DNA]</scope>
    <source>
        <strain evidence="1">MT8872</strain>
    </source>
</reference>
<name>A0A7E4VVB9_PANRE</name>
<evidence type="ECO:0000313" key="2">
    <source>
        <dbReference type="WBParaSite" id="Pan_g3713.t1"/>
    </source>
</evidence>
<reference evidence="2" key="2">
    <citation type="submission" date="2020-10" db="UniProtKB">
        <authorList>
            <consortium name="WormBaseParasite"/>
        </authorList>
    </citation>
    <scope>IDENTIFICATION</scope>
</reference>
<dbReference type="AlphaFoldDB" id="A0A7E4VVB9"/>
<protein>
    <submittedName>
        <fullName evidence="2">F-box domain-containing protein</fullName>
    </submittedName>
</protein>
<keyword evidence="1" id="KW-1185">Reference proteome</keyword>
<accession>A0A7E4VVB9</accession>
<organism evidence="1 2">
    <name type="scientific">Panagrellus redivivus</name>
    <name type="common">Microworm</name>
    <dbReference type="NCBI Taxonomy" id="6233"/>
    <lineage>
        <taxon>Eukaryota</taxon>
        <taxon>Metazoa</taxon>
        <taxon>Ecdysozoa</taxon>
        <taxon>Nematoda</taxon>
        <taxon>Chromadorea</taxon>
        <taxon>Rhabditida</taxon>
        <taxon>Tylenchina</taxon>
        <taxon>Panagrolaimomorpha</taxon>
        <taxon>Panagrolaimoidea</taxon>
        <taxon>Panagrolaimidae</taxon>
        <taxon>Panagrellus</taxon>
    </lineage>
</organism>
<dbReference type="Proteomes" id="UP000492821">
    <property type="component" value="Unassembled WGS sequence"/>
</dbReference>
<proteinExistence type="predicted"/>
<sequence>MVYQIAKLPYGLRRRLGELGTPAERFNLQHAAGDVAICPPKLQSVHFENDCFIRYENGALIVSQDRIVNKPFITDENSDALFCPSWVTIAGVNPEDISFDFKPNFIMEPESMTLRKCSYSANFFMDLASKIDTSSVQFLQVFQQTGSNVLKIADLFANFPKLTCLSLSNVVLSSTWMRDILKSQKRRLDSLSITGPVEAELDICELVTFFNKQQRNFSFYMNVNDAEFPALKKSLARKFLRRKPENATRKLTINKTEVFYLNPKFDFFAVRTTRKQNKESK</sequence>
<dbReference type="WBParaSite" id="Pan_g3713.t1">
    <property type="protein sequence ID" value="Pan_g3713.t1"/>
    <property type="gene ID" value="Pan_g3713"/>
</dbReference>